<dbReference type="Proteomes" id="UP001153636">
    <property type="component" value="Chromosome 3"/>
</dbReference>
<feature type="compositionally biased region" description="Polar residues" evidence="1">
    <location>
        <begin position="470"/>
        <end position="481"/>
    </location>
</feature>
<feature type="compositionally biased region" description="Polar residues" evidence="1">
    <location>
        <begin position="291"/>
        <end position="309"/>
    </location>
</feature>
<feature type="compositionally biased region" description="Acidic residues" evidence="1">
    <location>
        <begin position="422"/>
        <end position="431"/>
    </location>
</feature>
<feature type="region of interest" description="Disordered" evidence="1">
    <location>
        <begin position="252"/>
        <end position="446"/>
    </location>
</feature>
<name>A0A9P0GEM1_9CUCU</name>
<evidence type="ECO:0000313" key="2">
    <source>
        <dbReference type="EMBL" id="CAH1108051.1"/>
    </source>
</evidence>
<feature type="region of interest" description="Disordered" evidence="1">
    <location>
        <begin position="535"/>
        <end position="591"/>
    </location>
</feature>
<sequence>MNIKKKYDPLPGGEDESFSDMLSPSRTSNIYTTSRNFNVASCPTVNEGLEPDYDESILTEENNLLASQVEQSACTSKSTEKTKAKVIINAPSSVKDRPVNLKLINRRPTGFIRLTSEELSRDSSLYRGTTSKSNQKSVEEQLGTVTIRVPAKINKPANLKIVHRRPTGFIRTPLEIDSSFNQQTSEDDEDDETSNLNSIEEIPGNIIACLHGTDNKNNQFDDCVCIDCPNYTKFQGHNNNQVKDHQEFCRKRGANGDDESCIEERENTSETNDESDPDNSEHEFSNKERSSNQSDNDSNEYQGLDSSDINYDHRREVNLIQMPDGARDENCDNDSGSTPSNESDEKISEEYARVESEEDGSRISPISDEFSNNSRISSTSDESSDESSQDRSELYKESLTVLTSDKGEDTVSGTIHTSGDFAEIDSQEIESEDAHQSPPECLDQKSKIKWDIAASRLELHQEHAIPRGLSQISTDPTGSTNDKNKDADSGSIHTSEDSSDESSEVASVKSESSTISTGVPSLDIKGIFQDPIYLGGSNESVGRTNDSSSGSSLILEESSEKPKIKKQLEPSTIDNKSDKADSSKEHAKDRKAVTLVEDEKVAALIENKPKNMKILKRSPTGFIRTVQEYYIERRKKLKGPARFAFQCDSFIIRDYWKKSKPAIKSIPVGGPPPPLPKRLKRK</sequence>
<feature type="region of interest" description="Disordered" evidence="1">
    <location>
        <begin position="1"/>
        <end position="24"/>
    </location>
</feature>
<dbReference type="EMBL" id="OV651815">
    <property type="protein sequence ID" value="CAH1108051.1"/>
    <property type="molecule type" value="Genomic_DNA"/>
</dbReference>
<dbReference type="OrthoDB" id="10675299at2759"/>
<feature type="region of interest" description="Disordered" evidence="1">
    <location>
        <begin position="662"/>
        <end position="682"/>
    </location>
</feature>
<feature type="region of interest" description="Disordered" evidence="1">
    <location>
        <begin position="461"/>
        <end position="521"/>
    </location>
</feature>
<evidence type="ECO:0000256" key="1">
    <source>
        <dbReference type="SAM" id="MobiDB-lite"/>
    </source>
</evidence>
<proteinExistence type="predicted"/>
<feature type="compositionally biased region" description="Polar residues" evidence="1">
    <location>
        <begin position="537"/>
        <end position="546"/>
    </location>
</feature>
<feature type="compositionally biased region" description="Basic and acidic residues" evidence="1">
    <location>
        <begin position="558"/>
        <end position="568"/>
    </location>
</feature>
<feature type="compositionally biased region" description="Low complexity" evidence="1">
    <location>
        <begin position="504"/>
        <end position="513"/>
    </location>
</feature>
<evidence type="ECO:0000313" key="3">
    <source>
        <dbReference type="Proteomes" id="UP001153636"/>
    </source>
</evidence>
<feature type="region of interest" description="Disordered" evidence="1">
    <location>
        <begin position="173"/>
        <end position="196"/>
    </location>
</feature>
<feature type="compositionally biased region" description="Low complexity" evidence="1">
    <location>
        <begin position="371"/>
        <end position="381"/>
    </location>
</feature>
<feature type="compositionally biased region" description="Basic and acidic residues" evidence="1">
    <location>
        <begin position="279"/>
        <end position="290"/>
    </location>
</feature>
<accession>A0A9P0GEM1</accession>
<feature type="compositionally biased region" description="Low complexity" evidence="1">
    <location>
        <begin position="547"/>
        <end position="556"/>
    </location>
</feature>
<feature type="compositionally biased region" description="Basic and acidic residues" evidence="1">
    <location>
        <begin position="575"/>
        <end position="591"/>
    </location>
</feature>
<keyword evidence="3" id="KW-1185">Reference proteome</keyword>
<dbReference type="AlphaFoldDB" id="A0A9P0GEM1"/>
<feature type="compositionally biased region" description="Basic and acidic residues" evidence="1">
    <location>
        <begin position="343"/>
        <end position="361"/>
    </location>
</feature>
<gene>
    <name evidence="2" type="ORF">PSYICH_LOCUS9095</name>
</gene>
<protein>
    <submittedName>
        <fullName evidence="2">Uncharacterized protein</fullName>
    </submittedName>
</protein>
<organism evidence="2 3">
    <name type="scientific">Psylliodes chrysocephalus</name>
    <dbReference type="NCBI Taxonomy" id="3402493"/>
    <lineage>
        <taxon>Eukaryota</taxon>
        <taxon>Metazoa</taxon>
        <taxon>Ecdysozoa</taxon>
        <taxon>Arthropoda</taxon>
        <taxon>Hexapoda</taxon>
        <taxon>Insecta</taxon>
        <taxon>Pterygota</taxon>
        <taxon>Neoptera</taxon>
        <taxon>Endopterygota</taxon>
        <taxon>Coleoptera</taxon>
        <taxon>Polyphaga</taxon>
        <taxon>Cucujiformia</taxon>
        <taxon>Chrysomeloidea</taxon>
        <taxon>Chrysomelidae</taxon>
        <taxon>Galerucinae</taxon>
        <taxon>Alticini</taxon>
        <taxon>Psylliodes</taxon>
    </lineage>
</organism>
<reference evidence="2" key="1">
    <citation type="submission" date="2022-01" db="EMBL/GenBank/DDBJ databases">
        <authorList>
            <person name="King R."/>
        </authorList>
    </citation>
    <scope>NUCLEOTIDE SEQUENCE</scope>
</reference>